<dbReference type="SMART" id="SM00176">
    <property type="entry name" value="RAN"/>
    <property type="match status" value="1"/>
</dbReference>
<evidence type="ECO:0000256" key="8">
    <source>
        <dbReference type="ARBA" id="ARBA00023289"/>
    </source>
</evidence>
<proteinExistence type="inferred from homology"/>
<keyword evidence="4" id="KW-0547">Nucleotide-binding</keyword>
<dbReference type="GO" id="GO:0005886">
    <property type="term" value="C:plasma membrane"/>
    <property type="evidence" value="ECO:0007669"/>
    <property type="project" value="UniProtKB-SubCell"/>
</dbReference>
<evidence type="ECO:0000256" key="6">
    <source>
        <dbReference type="ARBA" id="ARBA00023136"/>
    </source>
</evidence>
<dbReference type="GO" id="GO:0003924">
    <property type="term" value="F:GTPase activity"/>
    <property type="evidence" value="ECO:0007669"/>
    <property type="project" value="InterPro"/>
</dbReference>
<dbReference type="PROSITE" id="PS51421">
    <property type="entry name" value="RAS"/>
    <property type="match status" value="1"/>
</dbReference>
<evidence type="ECO:0000256" key="3">
    <source>
        <dbReference type="ARBA" id="ARBA00022475"/>
    </source>
</evidence>
<keyword evidence="5" id="KW-0342">GTP-binding</keyword>
<gene>
    <name evidence="9" type="ORF">Nepgr_024942</name>
</gene>
<evidence type="ECO:0000256" key="7">
    <source>
        <dbReference type="ARBA" id="ARBA00023288"/>
    </source>
</evidence>
<dbReference type="SMART" id="SM00173">
    <property type="entry name" value="RAS"/>
    <property type="match status" value="1"/>
</dbReference>
<organism evidence="9 10">
    <name type="scientific">Nepenthes gracilis</name>
    <name type="common">Slender pitcher plant</name>
    <dbReference type="NCBI Taxonomy" id="150966"/>
    <lineage>
        <taxon>Eukaryota</taxon>
        <taxon>Viridiplantae</taxon>
        <taxon>Streptophyta</taxon>
        <taxon>Embryophyta</taxon>
        <taxon>Tracheophyta</taxon>
        <taxon>Spermatophyta</taxon>
        <taxon>Magnoliopsida</taxon>
        <taxon>eudicotyledons</taxon>
        <taxon>Gunneridae</taxon>
        <taxon>Pentapetalae</taxon>
        <taxon>Caryophyllales</taxon>
        <taxon>Nepenthaceae</taxon>
        <taxon>Nepenthes</taxon>
    </lineage>
</organism>
<comment type="subcellular location">
    <subcellularLocation>
        <location evidence="1">Cell membrane</location>
        <topology evidence="1">Lipid-anchor</topology>
    </subcellularLocation>
</comment>
<evidence type="ECO:0000256" key="1">
    <source>
        <dbReference type="ARBA" id="ARBA00004193"/>
    </source>
</evidence>
<dbReference type="SUPFAM" id="SSF52540">
    <property type="entry name" value="P-loop containing nucleoside triphosphate hydrolases"/>
    <property type="match status" value="1"/>
</dbReference>
<dbReference type="GO" id="GO:0005525">
    <property type="term" value="F:GTP binding"/>
    <property type="evidence" value="ECO:0007669"/>
    <property type="project" value="UniProtKB-KW"/>
</dbReference>
<protein>
    <submittedName>
        <fullName evidence="9">Uncharacterized protein</fullName>
    </submittedName>
</protein>
<dbReference type="PROSITE" id="PS51419">
    <property type="entry name" value="RAB"/>
    <property type="match status" value="1"/>
</dbReference>
<keyword evidence="3" id="KW-1003">Cell membrane</keyword>
<dbReference type="SMART" id="SM00175">
    <property type="entry name" value="RAB"/>
    <property type="match status" value="1"/>
</dbReference>
<dbReference type="Gene3D" id="3.40.50.300">
    <property type="entry name" value="P-loop containing nucleotide triphosphate hydrolases"/>
    <property type="match status" value="1"/>
</dbReference>
<dbReference type="PRINTS" id="PR00449">
    <property type="entry name" value="RASTRNSFRMNG"/>
</dbReference>
<sequence>MPAAASSNYVLEYSEPEALDPTQKARPTAADVQNTLSSFIAHLPRLSLLHFRSGFVFFHRFGAVRSRSMMAAPPARARADYDFLIKLLLIGDSGVGKSCLLLRFSDGSFTTSFITTIGIDFKIRTIELDGKRIKLQIWDTAGQERFRTITTAYYRGAMGILLVYDVTDESSFNNIRNWIRNIEQHASDNVNKILVGNKADMDESKRAVPTSKGQALADEYGIKFFETSAKTNLNVEEVFFSIARDIKQRLVESDSKVEPNTIKISSTDAAPGATQVAQRSACCGS</sequence>
<dbReference type="PROSITE" id="PS51420">
    <property type="entry name" value="RHO"/>
    <property type="match status" value="1"/>
</dbReference>
<keyword evidence="10" id="KW-1185">Reference proteome</keyword>
<dbReference type="Proteomes" id="UP001279734">
    <property type="component" value="Unassembled WGS sequence"/>
</dbReference>
<dbReference type="NCBIfam" id="TIGR00231">
    <property type="entry name" value="small_GTP"/>
    <property type="match status" value="1"/>
</dbReference>
<evidence type="ECO:0000313" key="10">
    <source>
        <dbReference type="Proteomes" id="UP001279734"/>
    </source>
</evidence>
<evidence type="ECO:0000256" key="5">
    <source>
        <dbReference type="ARBA" id="ARBA00023134"/>
    </source>
</evidence>
<reference evidence="9" key="1">
    <citation type="submission" date="2023-05" db="EMBL/GenBank/DDBJ databases">
        <title>Nepenthes gracilis genome sequencing.</title>
        <authorList>
            <person name="Fukushima K."/>
        </authorList>
    </citation>
    <scope>NUCLEOTIDE SEQUENCE</scope>
    <source>
        <strain evidence="9">SING2019-196</strain>
    </source>
</reference>
<comment type="caution">
    <text evidence="9">The sequence shown here is derived from an EMBL/GenBank/DDBJ whole genome shotgun (WGS) entry which is preliminary data.</text>
</comment>
<dbReference type="FunFam" id="3.40.50.300:FF:000308">
    <property type="entry name" value="ras-related protein RABE1c-like"/>
    <property type="match status" value="1"/>
</dbReference>
<dbReference type="AlphaFoldDB" id="A0AAD3Y0I9"/>
<evidence type="ECO:0000256" key="4">
    <source>
        <dbReference type="ARBA" id="ARBA00022741"/>
    </source>
</evidence>
<dbReference type="CDD" id="cd01867">
    <property type="entry name" value="Rab8_Rab10_Rab13_like"/>
    <property type="match status" value="1"/>
</dbReference>
<comment type="similarity">
    <text evidence="2">Belongs to the small GTPase superfamily. Rab family.</text>
</comment>
<name>A0AAD3Y0I9_NEPGR</name>
<dbReference type="InterPro" id="IPR027417">
    <property type="entry name" value="P-loop_NTPase"/>
</dbReference>
<dbReference type="SMART" id="SM00177">
    <property type="entry name" value="ARF"/>
    <property type="match status" value="1"/>
</dbReference>
<dbReference type="InterPro" id="IPR050305">
    <property type="entry name" value="Small_GTPase_Rab"/>
</dbReference>
<evidence type="ECO:0000313" key="9">
    <source>
        <dbReference type="EMBL" id="GMH23099.1"/>
    </source>
</evidence>
<dbReference type="InterPro" id="IPR001806">
    <property type="entry name" value="Small_GTPase"/>
</dbReference>
<dbReference type="EMBL" id="BSYO01000025">
    <property type="protein sequence ID" value="GMH23099.1"/>
    <property type="molecule type" value="Genomic_DNA"/>
</dbReference>
<accession>A0AAD3Y0I9</accession>
<keyword evidence="6" id="KW-0472">Membrane</keyword>
<keyword evidence="7" id="KW-0449">Lipoprotein</keyword>
<dbReference type="SMART" id="SM00174">
    <property type="entry name" value="RHO"/>
    <property type="match status" value="1"/>
</dbReference>
<dbReference type="Pfam" id="PF00071">
    <property type="entry name" value="Ras"/>
    <property type="match status" value="1"/>
</dbReference>
<evidence type="ECO:0000256" key="2">
    <source>
        <dbReference type="ARBA" id="ARBA00006270"/>
    </source>
</evidence>
<dbReference type="PANTHER" id="PTHR47980">
    <property type="entry name" value="LD44762P"/>
    <property type="match status" value="1"/>
</dbReference>
<keyword evidence="8" id="KW-0636">Prenylation</keyword>
<dbReference type="InterPro" id="IPR005225">
    <property type="entry name" value="Small_GTP-bd"/>
</dbReference>